<accession>A0A2P2NIW6</accession>
<sequence length="61" mass="6580">MNSSTALKPIVCPSPLGYLSTIMSCLMYLSQVSAPKISSSMVATFCKTSDLYLTPTPLKNF</sequence>
<evidence type="ECO:0000313" key="1">
    <source>
        <dbReference type="EMBL" id="MBX42442.1"/>
    </source>
</evidence>
<reference evidence="1" key="1">
    <citation type="submission" date="2018-02" db="EMBL/GenBank/DDBJ databases">
        <title>Rhizophora mucronata_Transcriptome.</title>
        <authorList>
            <person name="Meera S.P."/>
            <person name="Sreeshan A."/>
            <person name="Augustine A."/>
        </authorList>
    </citation>
    <scope>NUCLEOTIDE SEQUENCE</scope>
    <source>
        <tissue evidence="1">Leaf</tissue>
    </source>
</reference>
<proteinExistence type="predicted"/>
<dbReference type="AlphaFoldDB" id="A0A2P2NIW6"/>
<organism evidence="1">
    <name type="scientific">Rhizophora mucronata</name>
    <name type="common">Asiatic mangrove</name>
    <dbReference type="NCBI Taxonomy" id="61149"/>
    <lineage>
        <taxon>Eukaryota</taxon>
        <taxon>Viridiplantae</taxon>
        <taxon>Streptophyta</taxon>
        <taxon>Embryophyta</taxon>
        <taxon>Tracheophyta</taxon>
        <taxon>Spermatophyta</taxon>
        <taxon>Magnoliopsida</taxon>
        <taxon>eudicotyledons</taxon>
        <taxon>Gunneridae</taxon>
        <taxon>Pentapetalae</taxon>
        <taxon>rosids</taxon>
        <taxon>fabids</taxon>
        <taxon>Malpighiales</taxon>
        <taxon>Rhizophoraceae</taxon>
        <taxon>Rhizophora</taxon>
    </lineage>
</organism>
<dbReference type="EMBL" id="GGEC01061958">
    <property type="protein sequence ID" value="MBX42442.1"/>
    <property type="molecule type" value="Transcribed_RNA"/>
</dbReference>
<protein>
    <submittedName>
        <fullName evidence="1">Uncharacterized protein</fullName>
    </submittedName>
</protein>
<name>A0A2P2NIW6_RHIMU</name>